<dbReference type="Pfam" id="PF00195">
    <property type="entry name" value="Chal_sti_synt_N"/>
    <property type="match status" value="1"/>
</dbReference>
<dbReference type="InterPro" id="IPR012328">
    <property type="entry name" value="Chalcone/stilbene_synt_C"/>
</dbReference>
<dbReference type="CDD" id="cd00831">
    <property type="entry name" value="CHS_like"/>
    <property type="match status" value="1"/>
</dbReference>
<dbReference type="GO" id="GO:0016747">
    <property type="term" value="F:acyltransferase activity, transferring groups other than amino-acyl groups"/>
    <property type="evidence" value="ECO:0007669"/>
    <property type="project" value="InterPro"/>
</dbReference>
<evidence type="ECO:0000256" key="2">
    <source>
        <dbReference type="ARBA" id="ARBA00022679"/>
    </source>
</evidence>
<dbReference type="PIRSF" id="PIRSF000451">
    <property type="entry name" value="PKS_III"/>
    <property type="match status" value="1"/>
</dbReference>
<proteinExistence type="inferred from homology"/>
<evidence type="ECO:0000256" key="1">
    <source>
        <dbReference type="ARBA" id="ARBA00005531"/>
    </source>
</evidence>
<evidence type="ECO:0000259" key="5">
    <source>
        <dbReference type="Pfam" id="PF00195"/>
    </source>
</evidence>
<dbReference type="Proteomes" id="UP000294292">
    <property type="component" value="Chromosome"/>
</dbReference>
<comment type="similarity">
    <text evidence="1">Belongs to the thiolase-like superfamily. Chalcone/stilbene synthases family.</text>
</comment>
<dbReference type="PANTHER" id="PTHR11877:SF99">
    <property type="entry name" value="1,3,6,8-TETRAHYDROXYNAPHTHALENE SYNTHASE"/>
    <property type="match status" value="1"/>
</dbReference>
<feature type="domain" description="Chalcone/stilbene synthase C-terminal" evidence="6">
    <location>
        <begin position="222"/>
        <end position="356"/>
    </location>
</feature>
<name>A0A4P6ZWK6_9BACL</name>
<dbReference type="Pfam" id="PF02797">
    <property type="entry name" value="Chal_sti_synt_C"/>
    <property type="match status" value="1"/>
</dbReference>
<dbReference type="InterPro" id="IPR001099">
    <property type="entry name" value="Chalcone/stilbene_synt_N"/>
</dbReference>
<evidence type="ECO:0000259" key="6">
    <source>
        <dbReference type="Pfam" id="PF02797"/>
    </source>
</evidence>
<dbReference type="OrthoDB" id="9786288at2"/>
<feature type="active site" description="Acyl-thioester intermediate" evidence="4">
    <location>
        <position position="144"/>
    </location>
</feature>
<dbReference type="EMBL" id="CP038015">
    <property type="protein sequence ID" value="QBP40604.1"/>
    <property type="molecule type" value="Genomic_DNA"/>
</dbReference>
<evidence type="ECO:0000313" key="7">
    <source>
        <dbReference type="EMBL" id="QBP40604.1"/>
    </source>
</evidence>
<dbReference type="PANTHER" id="PTHR11877">
    <property type="entry name" value="HYDROXYMETHYLGLUTARYL-COA SYNTHASE"/>
    <property type="match status" value="1"/>
</dbReference>
<feature type="domain" description="Chalcone/stilbene synthase N-terminal" evidence="5">
    <location>
        <begin position="102"/>
        <end position="204"/>
    </location>
</feature>
<evidence type="ECO:0000313" key="8">
    <source>
        <dbReference type="Proteomes" id="UP000294292"/>
    </source>
</evidence>
<dbReference type="InterPro" id="IPR016039">
    <property type="entry name" value="Thiolase-like"/>
</dbReference>
<evidence type="ECO:0000256" key="4">
    <source>
        <dbReference type="PIRSR" id="PIRSR000451-1"/>
    </source>
</evidence>
<dbReference type="Gene3D" id="3.40.47.10">
    <property type="match status" value="2"/>
</dbReference>
<organism evidence="7 8">
    <name type="scientific">Paenisporosarcina antarctica</name>
    <dbReference type="NCBI Taxonomy" id="417367"/>
    <lineage>
        <taxon>Bacteria</taxon>
        <taxon>Bacillati</taxon>
        <taxon>Bacillota</taxon>
        <taxon>Bacilli</taxon>
        <taxon>Bacillales</taxon>
        <taxon>Caryophanaceae</taxon>
        <taxon>Paenisporosarcina</taxon>
    </lineage>
</organism>
<sequence length="359" mass="39531">MPKIQSVNSFLPSYNYSQQDASTLLKHLFTDHYPDLDRMLKVFENGEIQSRQFCVPIEWFEHSHDLEERNRLYIELATSYGVLAINACLQNKELLVDSVHPSEIDAIFFISSTGFSTPSIDARIINELPFSDSIKRIPIWGLGCAGGASGLSRANDYCLAHPTAKVLVLCVELCSLTFQPNDFTKSNLIGASLFADGAACALVCGNEVEIGSKKNCPVVIATSSKIMANSENVMGWAIKNDGLHVIFSKSIPSIIEKWLEPFVTEFLSEHHLTSIQLDHFIAHPGGKKVLSAYEKALGFDSSKTAISRDILKRHGNMSSPTVLYVLEAFMKLDCSPGEKGLLTALGPGFSGELVLLEWQ</sequence>
<protein>
    <submittedName>
        <fullName evidence="7">Type III polyketide synthase</fullName>
    </submittedName>
</protein>
<evidence type="ECO:0000256" key="3">
    <source>
        <dbReference type="ARBA" id="ARBA00023315"/>
    </source>
</evidence>
<keyword evidence="3" id="KW-0012">Acyltransferase</keyword>
<dbReference type="AlphaFoldDB" id="A0A4P6ZWK6"/>
<dbReference type="RefSeq" id="WP_134209308.1">
    <property type="nucleotide sequence ID" value="NZ_CP038015.1"/>
</dbReference>
<dbReference type="SUPFAM" id="SSF53901">
    <property type="entry name" value="Thiolase-like"/>
    <property type="match status" value="2"/>
</dbReference>
<dbReference type="GO" id="GO:0030639">
    <property type="term" value="P:polyketide biosynthetic process"/>
    <property type="evidence" value="ECO:0007669"/>
    <property type="project" value="TreeGrafter"/>
</dbReference>
<accession>A0A4P6ZWK6</accession>
<reference evidence="7 8" key="1">
    <citation type="submission" date="2019-03" db="EMBL/GenBank/DDBJ databases">
        <title>Complete genome sequence of Paenisporosarcina antarctica CGMCC 1.6503T.</title>
        <authorList>
            <person name="Rong J.-C."/>
            <person name="Chi N.-Y."/>
            <person name="Zhang Q.-F."/>
        </authorList>
    </citation>
    <scope>NUCLEOTIDE SEQUENCE [LARGE SCALE GENOMIC DNA]</scope>
    <source>
        <strain evidence="7 8">CGMCC 1.6503</strain>
    </source>
</reference>
<dbReference type="InterPro" id="IPR011141">
    <property type="entry name" value="Polyketide_synthase_type-III"/>
</dbReference>
<gene>
    <name evidence="7" type="ORF">E2636_05530</name>
</gene>
<keyword evidence="2" id="KW-0808">Transferase</keyword>
<dbReference type="KEGG" id="panc:E2636_05530"/>
<keyword evidence="8" id="KW-1185">Reference proteome</keyword>